<keyword evidence="2" id="KW-1185">Reference proteome</keyword>
<evidence type="ECO:0000313" key="1">
    <source>
        <dbReference type="EMBL" id="KAJ9642306.1"/>
    </source>
</evidence>
<comment type="caution">
    <text evidence="1">The sequence shown here is derived from an EMBL/GenBank/DDBJ whole genome shotgun (WGS) entry which is preliminary data.</text>
</comment>
<protein>
    <submittedName>
        <fullName evidence="1">Uncharacterized protein</fullName>
    </submittedName>
</protein>
<name>A0ACC2Z4R0_9PEZI</name>
<dbReference type="EMBL" id="JAPDRP010000013">
    <property type="protein sequence ID" value="KAJ9642306.1"/>
    <property type="molecule type" value="Genomic_DNA"/>
</dbReference>
<organism evidence="1 2">
    <name type="scientific">Coniosporium tulheliwenetii</name>
    <dbReference type="NCBI Taxonomy" id="3383036"/>
    <lineage>
        <taxon>Eukaryota</taxon>
        <taxon>Fungi</taxon>
        <taxon>Dikarya</taxon>
        <taxon>Ascomycota</taxon>
        <taxon>Pezizomycotina</taxon>
        <taxon>Dothideomycetes</taxon>
        <taxon>Dothideomycetes incertae sedis</taxon>
        <taxon>Coniosporium</taxon>
    </lineage>
</organism>
<proteinExistence type="predicted"/>
<gene>
    <name evidence="1" type="ORF">H2199_004686</name>
</gene>
<sequence>MAELQEEKLETAELLRAQPEQIIRILAEFIKYSPRIGALATNLADQVVKRQEKAIVWVLYLIEQLLIGGIPEMMGIDALHQNKRTKTEGLDFYRW</sequence>
<dbReference type="Proteomes" id="UP001172680">
    <property type="component" value="Unassembled WGS sequence"/>
</dbReference>
<accession>A0ACC2Z4R0</accession>
<reference evidence="1" key="1">
    <citation type="submission" date="2022-10" db="EMBL/GenBank/DDBJ databases">
        <title>Culturing micro-colonial fungi from biological soil crusts in the Mojave desert and describing Neophaeococcomyces mojavensis, and introducing the new genera and species Taxawa tesnikishii.</title>
        <authorList>
            <person name="Kurbessoian T."/>
            <person name="Stajich J.E."/>
        </authorList>
    </citation>
    <scope>NUCLEOTIDE SEQUENCE</scope>
    <source>
        <strain evidence="1">JES_115</strain>
    </source>
</reference>
<evidence type="ECO:0000313" key="2">
    <source>
        <dbReference type="Proteomes" id="UP001172680"/>
    </source>
</evidence>